<keyword evidence="2" id="KW-1185">Reference proteome</keyword>
<gene>
    <name evidence="1" type="ORF">rsdtw13_32430</name>
</gene>
<dbReference type="Proteomes" id="UP001058074">
    <property type="component" value="Unassembled WGS sequence"/>
</dbReference>
<sequence>MKKAILIVSNGTSDIAALEASIMKFEHRVRNEFKEYEVFRAFFSEKIISKLKSKYSTKVNTPLEALIEIEELGYEELVIQPLYIVCGVEYKILKDVVDEFKKESKLRKIIVGNPALIENDKARTFDFINSIKDNFKVNKVTVVAVHGTKTSANKCYLELNDAFRSCGLSKVFVGAVEGEPSFDWVLTSLHNNNIKEVLLMPFLIVAGFHAKKDLVSTSPRSWKSILEREEIHVEEKLIGLGEMTGFQEFFLRDLRKLIDDI</sequence>
<name>A0ACB5RFX5_9CLOT</name>
<protein>
    <submittedName>
        <fullName evidence="1">Uncharacterized protein</fullName>
    </submittedName>
</protein>
<proteinExistence type="predicted"/>
<evidence type="ECO:0000313" key="2">
    <source>
        <dbReference type="Proteomes" id="UP001058074"/>
    </source>
</evidence>
<evidence type="ECO:0000313" key="1">
    <source>
        <dbReference type="EMBL" id="GKX67985.1"/>
    </source>
</evidence>
<dbReference type="EMBL" id="BROD01000001">
    <property type="protein sequence ID" value="GKX67985.1"/>
    <property type="molecule type" value="Genomic_DNA"/>
</dbReference>
<accession>A0ACB5RFX5</accession>
<organism evidence="1 2">
    <name type="scientific">Inconstantimicrobium mannanitabidum</name>
    <dbReference type="NCBI Taxonomy" id="1604901"/>
    <lineage>
        <taxon>Bacteria</taxon>
        <taxon>Bacillati</taxon>
        <taxon>Bacillota</taxon>
        <taxon>Clostridia</taxon>
        <taxon>Eubacteriales</taxon>
        <taxon>Clostridiaceae</taxon>
        <taxon>Inconstantimicrobium</taxon>
    </lineage>
</organism>
<comment type="caution">
    <text evidence="1">The sequence shown here is derived from an EMBL/GenBank/DDBJ whole genome shotgun (WGS) entry which is preliminary data.</text>
</comment>
<reference evidence="1" key="1">
    <citation type="journal article" date="2025" name="Int. J. Syst. Evol. Microbiol.">
        <title>Inconstantimicrobium mannanitabidum sp. nov., a novel member of the family Clostridiaceae isolated from anoxic soil under the treatment of reductive soil disinfestation.</title>
        <authorList>
            <person name="Ueki A."/>
            <person name="Tonouchi A."/>
            <person name="Honma S."/>
            <person name="Kaku N."/>
            <person name="Ueki K."/>
        </authorList>
    </citation>
    <scope>NUCLEOTIDE SEQUENCE</scope>
    <source>
        <strain evidence="1">TW13</strain>
    </source>
</reference>